<evidence type="ECO:0000313" key="4">
    <source>
        <dbReference type="EMBL" id="MDM8201645.1"/>
    </source>
</evidence>
<dbReference type="InterPro" id="IPR029058">
    <property type="entry name" value="AB_hydrolase_fold"/>
</dbReference>
<dbReference type="PANTHER" id="PTHR48081:SF8">
    <property type="entry name" value="ALPHA_BETA HYDROLASE FOLD-3 DOMAIN-CONTAINING PROTEIN-RELATED"/>
    <property type="match status" value="1"/>
</dbReference>
<evidence type="ECO:0000313" key="5">
    <source>
        <dbReference type="Proteomes" id="UP001529380"/>
    </source>
</evidence>
<dbReference type="EMBL" id="JAUDCL010000018">
    <property type="protein sequence ID" value="MDM8201645.1"/>
    <property type="molecule type" value="Genomic_DNA"/>
</dbReference>
<evidence type="ECO:0000259" key="3">
    <source>
        <dbReference type="Pfam" id="PF07859"/>
    </source>
</evidence>
<keyword evidence="2" id="KW-1133">Transmembrane helix</keyword>
<name>A0ABT7URX8_9FIRM</name>
<dbReference type="PANTHER" id="PTHR48081">
    <property type="entry name" value="AB HYDROLASE SUPERFAMILY PROTEIN C4A8.06C"/>
    <property type="match status" value="1"/>
</dbReference>
<comment type="caution">
    <text evidence="4">The sequence shown here is derived from an EMBL/GenBank/DDBJ whole genome shotgun (WGS) entry which is preliminary data.</text>
</comment>
<keyword evidence="2" id="KW-0472">Membrane</keyword>
<dbReference type="Pfam" id="PF07859">
    <property type="entry name" value="Abhydrolase_3"/>
    <property type="match status" value="1"/>
</dbReference>
<gene>
    <name evidence="4" type="ORF">QUW08_10145</name>
</gene>
<feature type="domain" description="Alpha/beta hydrolase fold-3" evidence="3">
    <location>
        <begin position="89"/>
        <end position="198"/>
    </location>
</feature>
<dbReference type="InterPro" id="IPR050300">
    <property type="entry name" value="GDXG_lipolytic_enzyme"/>
</dbReference>
<dbReference type="Gene3D" id="3.40.50.1820">
    <property type="entry name" value="alpha/beta hydrolase"/>
    <property type="match status" value="1"/>
</dbReference>
<keyword evidence="2" id="KW-0812">Transmembrane</keyword>
<sequence>MRFTELPKRWKTQIIILSSISVLFFVLLIIFNLFLNEYRAENEKQRTKLVKNDSELIGERIEIPRDGKNSVKANLYMPDTIGNERLPVVFNIHGGGFVGGDADVLDTQSDRIANEWNVVVVTINYTKADVKPISYGCEEIRDVVLYFADQAESYGIDPSKFTLIGYSAGAYYAAESTRMLQQSDFDMASLVLCYPWTTGLNANKLKKDFPPTLFVLSGQDPISQKAKKYVKDMESTGLEPDVIEYENAVHSFIESNNPEGMIENSVDMSDVINSEQQSLAREAETAISEWIFDRADHPAGSP</sequence>
<dbReference type="InterPro" id="IPR013094">
    <property type="entry name" value="AB_hydrolase_3"/>
</dbReference>
<reference evidence="4 5" key="1">
    <citation type="submission" date="2023-06" db="EMBL/GenBank/DDBJ databases">
        <title>Identification and characterization of horizontal gene transfer across gut microbiota members of farm animals based on homology search.</title>
        <authorList>
            <person name="Schwarzerova J."/>
            <person name="Nykrynova M."/>
            <person name="Jureckova K."/>
            <person name="Cejkova D."/>
            <person name="Rychlik I."/>
        </authorList>
    </citation>
    <scope>NUCLEOTIDE SEQUENCE [LARGE SCALE GENOMIC DNA]</scope>
    <source>
        <strain evidence="4 5">ET340</strain>
    </source>
</reference>
<dbReference type="GO" id="GO:0016787">
    <property type="term" value="F:hydrolase activity"/>
    <property type="evidence" value="ECO:0007669"/>
    <property type="project" value="UniProtKB-KW"/>
</dbReference>
<evidence type="ECO:0000256" key="2">
    <source>
        <dbReference type="SAM" id="Phobius"/>
    </source>
</evidence>
<protein>
    <submittedName>
        <fullName evidence="4">Alpha/beta hydrolase fold domain-containing protein</fullName>
    </submittedName>
</protein>
<organism evidence="4 5">
    <name type="scientific">Allofournierella massiliensis</name>
    <dbReference type="NCBI Taxonomy" id="1650663"/>
    <lineage>
        <taxon>Bacteria</taxon>
        <taxon>Bacillati</taxon>
        <taxon>Bacillota</taxon>
        <taxon>Clostridia</taxon>
        <taxon>Eubacteriales</taxon>
        <taxon>Oscillospiraceae</taxon>
        <taxon>Allofournierella</taxon>
    </lineage>
</organism>
<keyword evidence="1 4" id="KW-0378">Hydrolase</keyword>
<keyword evidence="5" id="KW-1185">Reference proteome</keyword>
<dbReference type="SUPFAM" id="SSF53474">
    <property type="entry name" value="alpha/beta-Hydrolases"/>
    <property type="match status" value="1"/>
</dbReference>
<dbReference type="RefSeq" id="WP_289600148.1">
    <property type="nucleotide sequence ID" value="NZ_JAUDCL010000018.1"/>
</dbReference>
<accession>A0ABT7URX8</accession>
<feature type="transmembrane region" description="Helical" evidence="2">
    <location>
        <begin position="12"/>
        <end position="35"/>
    </location>
</feature>
<proteinExistence type="predicted"/>
<dbReference type="Proteomes" id="UP001529380">
    <property type="component" value="Unassembled WGS sequence"/>
</dbReference>
<evidence type="ECO:0000256" key="1">
    <source>
        <dbReference type="ARBA" id="ARBA00022801"/>
    </source>
</evidence>